<gene>
    <name evidence="6" type="ORF">J2S75_003300</name>
</gene>
<dbReference type="InterPro" id="IPR005467">
    <property type="entry name" value="His_kinase_dom"/>
</dbReference>
<feature type="domain" description="Protein kinase" evidence="4">
    <location>
        <begin position="1"/>
        <end position="296"/>
    </location>
</feature>
<dbReference type="InterPro" id="IPR029016">
    <property type="entry name" value="GAF-like_dom_sf"/>
</dbReference>
<dbReference type="SMART" id="SM00387">
    <property type="entry name" value="HATPase_c"/>
    <property type="match status" value="1"/>
</dbReference>
<dbReference type="Pfam" id="PF13191">
    <property type="entry name" value="AAA_16"/>
    <property type="match status" value="1"/>
</dbReference>
<name>A0ABU0BF76_9HYPH</name>
<dbReference type="PROSITE" id="PS50109">
    <property type="entry name" value="HIS_KIN"/>
    <property type="match status" value="1"/>
</dbReference>
<dbReference type="Gene3D" id="1.10.510.10">
    <property type="entry name" value="Transferase(Phosphotransferase) domain 1"/>
    <property type="match status" value="1"/>
</dbReference>
<dbReference type="EC" id="2.7.13.3" evidence="2"/>
<dbReference type="RefSeq" id="WP_307021288.1">
    <property type="nucleotide sequence ID" value="NZ_JAUSUI010000006.1"/>
</dbReference>
<dbReference type="SUPFAM" id="SSF47384">
    <property type="entry name" value="Homodimeric domain of signal transducing histidine kinase"/>
    <property type="match status" value="1"/>
</dbReference>
<dbReference type="InterPro" id="IPR053159">
    <property type="entry name" value="Hybrid_Histidine_Kinase"/>
</dbReference>
<dbReference type="Gene3D" id="3.40.50.300">
    <property type="entry name" value="P-loop containing nucleotide triphosphate hydrolases"/>
    <property type="match status" value="1"/>
</dbReference>
<evidence type="ECO:0000256" key="2">
    <source>
        <dbReference type="ARBA" id="ARBA00012438"/>
    </source>
</evidence>
<dbReference type="Gene3D" id="3.30.565.10">
    <property type="entry name" value="Histidine kinase-like ATPase, C-terminal domain"/>
    <property type="match status" value="1"/>
</dbReference>
<dbReference type="Pfam" id="PF02518">
    <property type="entry name" value="HATPase_c"/>
    <property type="match status" value="1"/>
</dbReference>
<dbReference type="Pfam" id="PF13185">
    <property type="entry name" value="GAF_2"/>
    <property type="match status" value="1"/>
</dbReference>
<dbReference type="InterPro" id="IPR011009">
    <property type="entry name" value="Kinase-like_dom_sf"/>
</dbReference>
<comment type="caution">
    <text evidence="6">The sequence shown here is derived from an EMBL/GenBank/DDBJ whole genome shotgun (WGS) entry which is preliminary data.</text>
</comment>
<dbReference type="SUPFAM" id="SSF52540">
    <property type="entry name" value="P-loop containing nucleoside triphosphate hydrolases"/>
    <property type="match status" value="1"/>
</dbReference>
<dbReference type="SMART" id="SM00388">
    <property type="entry name" value="HisKA"/>
    <property type="match status" value="1"/>
</dbReference>
<dbReference type="SMART" id="SM00220">
    <property type="entry name" value="S_TKc"/>
    <property type="match status" value="1"/>
</dbReference>
<feature type="domain" description="Histidine kinase" evidence="5">
    <location>
        <begin position="1500"/>
        <end position="1715"/>
    </location>
</feature>
<comment type="catalytic activity">
    <reaction evidence="1">
        <text>ATP + protein L-histidine = ADP + protein N-phospho-L-histidine.</text>
        <dbReference type="EC" id="2.7.13.3"/>
    </reaction>
</comment>
<evidence type="ECO:0000313" key="7">
    <source>
        <dbReference type="Proteomes" id="UP001224682"/>
    </source>
</evidence>
<dbReference type="PANTHER" id="PTHR43642">
    <property type="entry name" value="HYBRID SIGNAL TRANSDUCTION HISTIDINE KINASE G"/>
    <property type="match status" value="1"/>
</dbReference>
<accession>A0ABU0BF76</accession>
<dbReference type="Pfam" id="PF00069">
    <property type="entry name" value="Pkinase"/>
    <property type="match status" value="1"/>
</dbReference>
<dbReference type="Proteomes" id="UP001224682">
    <property type="component" value="Unassembled WGS sequence"/>
</dbReference>
<dbReference type="SUPFAM" id="SSF55874">
    <property type="entry name" value="ATPase domain of HSP90 chaperone/DNA topoisomerase II/histidine kinase"/>
    <property type="match status" value="1"/>
</dbReference>
<sequence length="1719" mass="183842">MNSRTTAQHVEDAGIACAPGTPYLLSNELVGRLGVKGDEWWGGLAVTARSVEAGIDSWHALDAEGASWLIRSARWNSAAACRLQLGAALALRLGEDLAEAPAFLGAPDSFALVYPHPMRRTLAEFARGGAGLAEFLALAVATASALARLHAAGVVHGALVPGRLLFDADLHVRFAEFEAGAGEGSGPAQDYAALRQELPYAAPELLRTDPAPADARADLYAIGVILYEQLTGALPLAADGIAGWLHAHVAMEAPSVRQRRPDVPPVLDAILLKLLSKDARARYQTAEALAADLRRVARALDRHGQAETFPLARGEFADAAQVATRLFGRREESRALAEGYAAFRAAAAPHVLLVSGPPGAGKSTLVETFLTELRGRGVICAAAKGVQLRQGAPLAPLRQALRRTLAQLMAGDATALMAAQARLAGVSGCGRLLAELAPDLPFLPPDASAPRDVPAQLAQARLARIVIETFGALAAPENPVVLFFDDLQWFDHASLAVLRQLCDAPPAHVLVIGAYRTETRHRMNLRDLLDAAGRVASAAPEVRLRPLTARDTDELVAFTLKSTAEEVRGLAEIVHRETGGNPFHAGQLLQRLRDERILRFDAERCAWVWDAERLGQPQGIPDLMNRRIDALSPLQRGVLQHCASLGGRCSAGAAARLSDISVEQAASAAGALVAAGLLHRVGADFAIVHDRVLEAAYARMTPEHRAREHLNNARLLAAGDIETDRNLALDIAAQIERCDLDSLSAQDRARFARIVMVAARLCRSAGDAERALHCVDLIRRMAADPAEAGALPGFEVEWLRCDCLLALAQVEEALDALDALPALARDAFDLADIHRLRALALTVKSAYPEAIAAALDGLRRLDIELDAAPTLQQLDARYRACRERLDAMGLDALLALPDMTDRRARAALALLSTLIASFFVEGELRFLHTISILELSLAHGLAPETAYGLAFFGMLSAQHYAAYQRGAELAAAATTLAARDGYEAQRTATLIALDQVSAWTQPIRTALDHAREGARIGQAAGDVGMTCYARNHIASNLLILGERLDRLRAELVDSLARTAEVGYADIEQILAAQLAFVDDLASTDRVPVPVAPASHSSSVATRFWTEHYAGLRCFYRGDYDAAARHLTRADALAWAAAAHIDTAQSCFFLALARLRTLPAEAPLAARLDGLSEARARFAGWARLNPETFGGKHLLLEAEAARLEGRFESAAALFEQAAGAAGAAGFLHDQALAHELAAQLYLGARLVAPAQGCLRAAARGYRQWGAHGKAARLGAAPEPMDDADTRVAAPERMQNQLDLAVVRSASQALAEEIGLEQVVRTLMKSMVVHAGAQFGLLLLLRGGVPVIEAVARVRHQAVEIELRPDAAPEQLMPSSVLQTVWRTGKPVTLADAALEAPDRGLSMGRSTIRSLACIPLLKRGELIGILYLENALAAEVFTPRRMAMLDVLAPQAAISLDAARLYGDLMEENLRRARAEFDLREARSELARTTQLTAMGSFTSAIAHEINQPLGSIVSYAEAALRWMNRPEPDFEEVRSNLLGIRNAGRRAADIIQALRALVKQAPSSLAPLRIESVVEEVLTLLAPDIAAAGVTLATALAPESRAVLADRVQLQQVMFNLVTNALHAMGDPARVDRTLSISTATTGDRVEVTVEDSGCGMAPDLLGRIFQPFFTTKATGMGVGLAICRSIVELHGGTLDARSVEGRGSAFRIRLPFHADAAG</sequence>
<evidence type="ECO:0000259" key="4">
    <source>
        <dbReference type="PROSITE" id="PS50011"/>
    </source>
</evidence>
<keyword evidence="7" id="KW-1185">Reference proteome</keyword>
<dbReference type="EMBL" id="JAUSUI010000006">
    <property type="protein sequence ID" value="MDQ0304264.1"/>
    <property type="molecule type" value="Genomic_DNA"/>
</dbReference>
<evidence type="ECO:0000313" key="6">
    <source>
        <dbReference type="EMBL" id="MDQ0304264.1"/>
    </source>
</evidence>
<dbReference type="InterPro" id="IPR036890">
    <property type="entry name" value="HATPase_C_sf"/>
</dbReference>
<dbReference type="PANTHER" id="PTHR43642:SF1">
    <property type="entry name" value="HYBRID SIGNAL TRANSDUCTION HISTIDINE KINASE G"/>
    <property type="match status" value="1"/>
</dbReference>
<dbReference type="GO" id="GO:0016301">
    <property type="term" value="F:kinase activity"/>
    <property type="evidence" value="ECO:0007669"/>
    <property type="project" value="UniProtKB-KW"/>
</dbReference>
<dbReference type="PROSITE" id="PS50011">
    <property type="entry name" value="PROTEIN_KINASE_DOM"/>
    <property type="match status" value="1"/>
</dbReference>
<protein>
    <recommendedName>
        <fullName evidence="2">histidine kinase</fullName>
        <ecNumber evidence="2">2.7.13.3</ecNumber>
    </recommendedName>
</protein>
<dbReference type="InterPro" id="IPR041664">
    <property type="entry name" value="AAA_16"/>
</dbReference>
<dbReference type="Gene3D" id="1.10.287.130">
    <property type="match status" value="1"/>
</dbReference>
<organism evidence="6 7">
    <name type="scientific">Ancylobacter polymorphus</name>
    <dbReference type="NCBI Taxonomy" id="223390"/>
    <lineage>
        <taxon>Bacteria</taxon>
        <taxon>Pseudomonadati</taxon>
        <taxon>Pseudomonadota</taxon>
        <taxon>Alphaproteobacteria</taxon>
        <taxon>Hyphomicrobiales</taxon>
        <taxon>Xanthobacteraceae</taxon>
        <taxon>Ancylobacter</taxon>
    </lineage>
</organism>
<proteinExistence type="predicted"/>
<evidence type="ECO:0000256" key="1">
    <source>
        <dbReference type="ARBA" id="ARBA00000085"/>
    </source>
</evidence>
<dbReference type="SUPFAM" id="SSF56112">
    <property type="entry name" value="Protein kinase-like (PK-like)"/>
    <property type="match status" value="1"/>
</dbReference>
<dbReference type="InterPro" id="IPR004358">
    <property type="entry name" value="Sig_transdc_His_kin-like_C"/>
</dbReference>
<dbReference type="InterPro" id="IPR000719">
    <property type="entry name" value="Prot_kinase_dom"/>
</dbReference>
<keyword evidence="3" id="KW-0597">Phosphoprotein</keyword>
<dbReference type="SUPFAM" id="SSF55781">
    <property type="entry name" value="GAF domain-like"/>
    <property type="match status" value="1"/>
</dbReference>
<dbReference type="InterPro" id="IPR003594">
    <property type="entry name" value="HATPase_dom"/>
</dbReference>
<dbReference type="InterPro" id="IPR027417">
    <property type="entry name" value="P-loop_NTPase"/>
</dbReference>
<dbReference type="Gene3D" id="3.30.450.40">
    <property type="match status" value="1"/>
</dbReference>
<dbReference type="CDD" id="cd00082">
    <property type="entry name" value="HisKA"/>
    <property type="match status" value="1"/>
</dbReference>
<dbReference type="PRINTS" id="PR00344">
    <property type="entry name" value="BCTRLSENSOR"/>
</dbReference>
<reference evidence="6 7" key="1">
    <citation type="submission" date="2023-07" db="EMBL/GenBank/DDBJ databases">
        <title>Genomic Encyclopedia of Type Strains, Phase IV (KMG-IV): sequencing the most valuable type-strain genomes for metagenomic binning, comparative biology and taxonomic classification.</title>
        <authorList>
            <person name="Goeker M."/>
        </authorList>
    </citation>
    <scope>NUCLEOTIDE SEQUENCE [LARGE SCALE GENOMIC DNA]</scope>
    <source>
        <strain evidence="6 7">DSM 2457</strain>
    </source>
</reference>
<evidence type="ECO:0000256" key="3">
    <source>
        <dbReference type="ARBA" id="ARBA00022553"/>
    </source>
</evidence>
<dbReference type="InterPro" id="IPR003661">
    <property type="entry name" value="HisK_dim/P_dom"/>
</dbReference>
<dbReference type="InterPro" id="IPR036097">
    <property type="entry name" value="HisK_dim/P_sf"/>
</dbReference>
<dbReference type="InterPro" id="IPR003018">
    <property type="entry name" value="GAF"/>
</dbReference>
<evidence type="ECO:0000259" key="5">
    <source>
        <dbReference type="PROSITE" id="PS50109"/>
    </source>
</evidence>
<keyword evidence="6" id="KW-0808">Transferase</keyword>
<dbReference type="Pfam" id="PF00512">
    <property type="entry name" value="HisKA"/>
    <property type="match status" value="1"/>
</dbReference>
<dbReference type="SMART" id="SM00065">
    <property type="entry name" value="GAF"/>
    <property type="match status" value="1"/>
</dbReference>
<keyword evidence="6" id="KW-0418">Kinase</keyword>